<dbReference type="InterPro" id="IPR025103">
    <property type="entry name" value="DUF4011"/>
</dbReference>
<dbReference type="InterPro" id="IPR049468">
    <property type="entry name" value="Restrct_endonuc-II-like_dom"/>
</dbReference>
<evidence type="ECO:0000259" key="4">
    <source>
        <dbReference type="Pfam" id="PF18741"/>
    </source>
</evidence>
<evidence type="ECO:0000259" key="1">
    <source>
        <dbReference type="Pfam" id="PF11784"/>
    </source>
</evidence>
<protein>
    <submittedName>
        <fullName evidence="5">DUF3320 domain-containing protein</fullName>
    </submittedName>
</protein>
<dbReference type="Pfam" id="PF13086">
    <property type="entry name" value="AAA_11"/>
    <property type="match status" value="2"/>
</dbReference>
<dbReference type="Pfam" id="PF18741">
    <property type="entry name" value="MTES_1575"/>
    <property type="match status" value="1"/>
</dbReference>
<reference evidence="5" key="2">
    <citation type="journal article" date="2021" name="PeerJ">
        <title>Extensive microbial diversity within the chicken gut microbiome revealed by metagenomics and culture.</title>
        <authorList>
            <person name="Gilroy R."/>
            <person name="Ravi A."/>
            <person name="Getino M."/>
            <person name="Pursley I."/>
            <person name="Horton D.L."/>
            <person name="Alikhan N.F."/>
            <person name="Baker D."/>
            <person name="Gharbi K."/>
            <person name="Hall N."/>
            <person name="Watson M."/>
            <person name="Adriaenssens E.M."/>
            <person name="Foster-Nyarko E."/>
            <person name="Jarju S."/>
            <person name="Secka A."/>
            <person name="Antonio M."/>
            <person name="Oren A."/>
            <person name="Chaudhuri R.R."/>
            <person name="La Ragione R."/>
            <person name="Hildebrand F."/>
            <person name="Pallen M.J."/>
        </authorList>
    </citation>
    <scope>NUCLEOTIDE SEQUENCE</scope>
    <source>
        <strain evidence="5">ChiW16-3235</strain>
    </source>
</reference>
<dbReference type="InterPro" id="IPR027417">
    <property type="entry name" value="P-loop_NTPase"/>
</dbReference>
<dbReference type="InterPro" id="IPR021754">
    <property type="entry name" value="DUF3320"/>
</dbReference>
<evidence type="ECO:0000313" key="5">
    <source>
        <dbReference type="EMBL" id="HIR66831.1"/>
    </source>
</evidence>
<dbReference type="InterPro" id="IPR047187">
    <property type="entry name" value="SF1_C_Upf1"/>
</dbReference>
<dbReference type="FunFam" id="3.40.50.300:FF:002063">
    <property type="entry name" value="DNA helicase related protein"/>
    <property type="match status" value="1"/>
</dbReference>
<name>A0A9D1J900_9FIRM</name>
<dbReference type="InterPro" id="IPR045055">
    <property type="entry name" value="DNA2/NAM7-like"/>
</dbReference>
<gene>
    <name evidence="5" type="ORF">IAB94_02140</name>
</gene>
<dbReference type="Proteomes" id="UP000823913">
    <property type="component" value="Unassembled WGS sequence"/>
</dbReference>
<dbReference type="Pfam" id="PF13087">
    <property type="entry name" value="AAA_12"/>
    <property type="match status" value="1"/>
</dbReference>
<feature type="domain" description="DUF3320" evidence="1">
    <location>
        <begin position="1716"/>
        <end position="1757"/>
    </location>
</feature>
<dbReference type="CDD" id="cd18808">
    <property type="entry name" value="SF1_C_Upf1"/>
    <property type="match status" value="1"/>
</dbReference>
<dbReference type="SUPFAM" id="SSF52540">
    <property type="entry name" value="P-loop containing nucleoside triphosphate hydrolases"/>
    <property type="match status" value="2"/>
</dbReference>
<dbReference type="Pfam" id="PF11784">
    <property type="entry name" value="DUF3320"/>
    <property type="match status" value="1"/>
</dbReference>
<sequence>MAANKKNKQFDLIELDGELLNFVSYATYFNRIPLFTTLRVYNNAEEDIEEVAIALSGDGALVMPATVNLPVLQAQSSTEVKFPPLLNPKFLADLKEMQICKVIVKVTCGKKEICSLSADVTALPMDMWSGLSGSVEMLSAHVRPKLSDCQKVLAEAGLQLKTWGFSQEWSGYSGNDKNAVRGGIASIFSAVRNLNMERGEDCDLSLPVRVGNLAEVVEERTISPLGMACFAASCLEAAKLNPVIVLGKNKLGVGIWLYESCFTTTLQDDMSVIERYIADGVNNLAIVDVDDLFAHKNASYTTSAAHFSAALTAGKFEVLLDVKRCRIGGVFPMPIKVKSGSSYEILADNQFSYDARPKDIIDASKLDFGRESTKDKNWERRLLDLSLRNNLLAFRFRRDAIHLLTYDAAAFLERVGDREKLTINANANTIEGALYFGGGGKLKGLCELIDIELAQGIVRSYARADGLREASNSLIRKARSTQEEVGANTLFMAIGFLKWCEQGEKEYKYAPLVLMPVTLKKTKTQGVELELTYEYQVNTTLLEFLKVEFGIDVRGVEDANLTPAEILAVVRAKTANMSGWLVHDDIYIAQFTFARYAMWADVKANMPEYKKNALIASLLTNTNKLGENKLEGVSEDDSDPEEVLTPLSCDSSQYAAVSESAKGTTFVLHGPPGTGKSQTITNIIANALHSGKRVLFVAEKLAALQVVKKRLDEIGIGEFCLELHSGKAAQKSEIVRSIENTLALKDEYAEGEKFDADAHKIVEDRQKLKSPLMALHKKRRLGVSVYEGILYYLQNKNAPELVNIESTFYDGLTAKKLAEYESMLMTAQAAAKECGGVYRSPFNGVNLAVCDEKVQASVLCSAEVVLAELKHLKNYLGLFLDTFNQKISAFTSKKLQSLVDICTVLKEDKLKNFFSCDESDFYVFFNANLRYDAEVRNWLTRFKSLPDLGKLADEIETEIDNWGENYRSSRTLLAVIRRINRCARTPMAESEELEWIKRAYEIEQARRKILGFTNLSSYFLGLGNNINDKKREEYMRPIYSLHESCASVFMDYNGDAFNSVCARAADGHLKPLLTGFISAAVAFVKACDHFNRVIKCDKNLVVDDDLFDYYNNKCTSLIDSIDMLPAWCLYKATAKKLNDSGLTFITDAMESGQLSSEKILSAFRKNVYRNFIQTNIPADENLSTFSAALLDETARDFSQVLDEFAQLTRHRIRHDLISRLPSSVTEGPLALELMAFTRQIKGNMRAFNLRTLFTDFPELLKVVAPCLLMSPSTVSQYLPPDPQLFDIVIFDEASQMPTCEAVPSLARAKSAIIVGDPKQMPPTSFFVNMETDEDNLEAEDLESVLDDCLALGIPEKHLNWHYRSKHESLIAFSNIMYYSSRLCTFPSPDAMDSRVKFRYVQGGVYERGGTKCNKQEAEELISAVIARLKDPAKRNSSIGVVTFSTPQQVYIEKLLSKRIIDEGLEDVAFEREEPLFVKNLENVQGDERDVILFSVCYGPDASGRISLNFGPLNQLGGWRRLNVAVSRAREEMVIYASMRYSMIDLSRTTSRGVAGLKAFLEFAEKGRTTIAQPSDEMIINKNGIGRFVAAELAPYGYECRTDVGVSDFKIDVAVIDPKNKHNFILAILCDGTTDFSVKDRSVMQVQTLKRNNWNVIRLYSINFFNNPKREIKKIKEYLDKLTSTQSATAGTYKKNYRFAKVEETPLDSSVILGGERDGDIIKVIRSVVTAEEPISAQFLVKRVLSLFGIPRYGSKLENKILSLVSACAFKSVNALGNTYYYKTDKALSYDRYRVENGTQVRSSDTDYTPYDVISLIKAILLDKVSMYADELVSAVIKGLGVPRSSDKMTAFINACIDEGVNVGLFIRSISDRISLS</sequence>
<dbReference type="Pfam" id="PF13195">
    <property type="entry name" value="DUF4011"/>
    <property type="match status" value="1"/>
</dbReference>
<dbReference type="EMBL" id="DVHK01000053">
    <property type="protein sequence ID" value="HIR66831.1"/>
    <property type="molecule type" value="Genomic_DNA"/>
</dbReference>
<organism evidence="5 6">
    <name type="scientific">Candidatus Coproplasma avicola</name>
    <dbReference type="NCBI Taxonomy" id="2840744"/>
    <lineage>
        <taxon>Bacteria</taxon>
        <taxon>Bacillati</taxon>
        <taxon>Bacillota</taxon>
        <taxon>Clostridia</taxon>
        <taxon>Eubacteriales</taxon>
        <taxon>Candidatus Coproplasma</taxon>
    </lineage>
</organism>
<reference evidence="5" key="1">
    <citation type="submission" date="2020-10" db="EMBL/GenBank/DDBJ databases">
        <authorList>
            <person name="Gilroy R."/>
        </authorList>
    </citation>
    <scope>NUCLEOTIDE SEQUENCE</scope>
    <source>
        <strain evidence="5">ChiW16-3235</strain>
    </source>
</reference>
<dbReference type="InterPro" id="IPR041677">
    <property type="entry name" value="DNA2/NAM7_AAA_11"/>
</dbReference>
<feature type="domain" description="DNA2/NAM7 helicase helicase" evidence="2">
    <location>
        <begin position="650"/>
        <end position="723"/>
    </location>
</feature>
<feature type="domain" description="DNA2/NAM7 helicase-like C-terminal" evidence="3">
    <location>
        <begin position="1348"/>
        <end position="1537"/>
    </location>
</feature>
<evidence type="ECO:0000259" key="2">
    <source>
        <dbReference type="Pfam" id="PF13086"/>
    </source>
</evidence>
<feature type="domain" description="DNA2/NAM7 helicase helicase" evidence="2">
    <location>
        <begin position="1284"/>
        <end position="1324"/>
    </location>
</feature>
<dbReference type="PANTHER" id="PTHR10887">
    <property type="entry name" value="DNA2/NAM7 HELICASE FAMILY"/>
    <property type="match status" value="1"/>
</dbReference>
<dbReference type="GO" id="GO:0004386">
    <property type="term" value="F:helicase activity"/>
    <property type="evidence" value="ECO:0007669"/>
    <property type="project" value="InterPro"/>
</dbReference>
<feature type="domain" description="Restriction endonuclease type II-like" evidence="4">
    <location>
        <begin position="1588"/>
        <end position="1677"/>
    </location>
</feature>
<evidence type="ECO:0000313" key="6">
    <source>
        <dbReference type="Proteomes" id="UP000823913"/>
    </source>
</evidence>
<comment type="caution">
    <text evidence="5">The sequence shown here is derived from an EMBL/GenBank/DDBJ whole genome shotgun (WGS) entry which is preliminary data.</text>
</comment>
<dbReference type="PANTHER" id="PTHR10887:SF530">
    <property type="entry name" value="SUPERFAMILY I DNA HELICASES"/>
    <property type="match status" value="1"/>
</dbReference>
<dbReference type="InterPro" id="IPR041679">
    <property type="entry name" value="DNA2/NAM7-like_C"/>
</dbReference>
<evidence type="ECO:0000259" key="3">
    <source>
        <dbReference type="Pfam" id="PF13087"/>
    </source>
</evidence>
<proteinExistence type="predicted"/>
<accession>A0A9D1J900</accession>
<dbReference type="Gene3D" id="3.40.50.300">
    <property type="entry name" value="P-loop containing nucleotide triphosphate hydrolases"/>
    <property type="match status" value="3"/>
</dbReference>